<accession>A0A6M3XC73</accession>
<dbReference type="PANTHER" id="PTHR22916:SF3">
    <property type="entry name" value="UDP-GLCNAC:BETAGAL BETA-1,3-N-ACETYLGLUCOSAMINYLTRANSFERASE-LIKE PROTEIN 1"/>
    <property type="match status" value="1"/>
</dbReference>
<dbReference type="SUPFAM" id="SSF53448">
    <property type="entry name" value="Nucleotide-diphospho-sugar transferases"/>
    <property type="match status" value="1"/>
</dbReference>
<gene>
    <name evidence="2" type="ORF">TM448B00401_0015</name>
</gene>
<reference evidence="2" key="1">
    <citation type="submission" date="2020-03" db="EMBL/GenBank/DDBJ databases">
        <title>The deep terrestrial virosphere.</title>
        <authorList>
            <person name="Holmfeldt K."/>
            <person name="Nilsson E."/>
            <person name="Simone D."/>
            <person name="Lopez-Fernandez M."/>
            <person name="Wu X."/>
            <person name="de Brujin I."/>
            <person name="Lundin D."/>
            <person name="Andersson A."/>
            <person name="Bertilsson S."/>
            <person name="Dopson M."/>
        </authorList>
    </citation>
    <scope>NUCLEOTIDE SEQUENCE</scope>
    <source>
        <strain evidence="2">TM448B00401</strain>
    </source>
</reference>
<feature type="domain" description="Glycosyltransferase 2-like" evidence="1">
    <location>
        <begin position="24"/>
        <end position="168"/>
    </location>
</feature>
<dbReference type="Pfam" id="PF00535">
    <property type="entry name" value="Glycos_transf_2"/>
    <property type="match status" value="1"/>
</dbReference>
<dbReference type="GO" id="GO:0016758">
    <property type="term" value="F:hexosyltransferase activity"/>
    <property type="evidence" value="ECO:0007669"/>
    <property type="project" value="UniProtKB-ARBA"/>
</dbReference>
<dbReference type="AlphaFoldDB" id="A0A6M3XC73"/>
<dbReference type="InterPro" id="IPR029044">
    <property type="entry name" value="Nucleotide-diphossugar_trans"/>
</dbReference>
<dbReference type="InterPro" id="IPR001173">
    <property type="entry name" value="Glyco_trans_2-like"/>
</dbReference>
<dbReference type="EMBL" id="MT144618">
    <property type="protein sequence ID" value="QJH95362.1"/>
    <property type="molecule type" value="Genomic_DNA"/>
</dbReference>
<evidence type="ECO:0000313" key="2">
    <source>
        <dbReference type="EMBL" id="QJH95362.1"/>
    </source>
</evidence>
<protein>
    <submittedName>
        <fullName evidence="2">Putative glycosyltransferase</fullName>
    </submittedName>
</protein>
<keyword evidence="2" id="KW-0808">Transferase</keyword>
<evidence type="ECO:0000259" key="1">
    <source>
        <dbReference type="Pfam" id="PF00535"/>
    </source>
</evidence>
<proteinExistence type="predicted"/>
<name>A0A6M3XC73_9ZZZZ</name>
<dbReference type="Gene3D" id="3.90.550.10">
    <property type="entry name" value="Spore Coat Polysaccharide Biosynthesis Protein SpsA, Chain A"/>
    <property type="match status" value="1"/>
</dbReference>
<dbReference type="PANTHER" id="PTHR22916">
    <property type="entry name" value="GLYCOSYLTRANSFERASE"/>
    <property type="match status" value="1"/>
</dbReference>
<organism evidence="2">
    <name type="scientific">viral metagenome</name>
    <dbReference type="NCBI Taxonomy" id="1070528"/>
    <lineage>
        <taxon>unclassified sequences</taxon>
        <taxon>metagenomes</taxon>
        <taxon>organismal metagenomes</taxon>
    </lineage>
</organism>
<sequence length="285" mass="31967">MSEASPVDDTKDAQAAPELFASFIMCVNRDNPWLNEAIESVLAQDDRQFEFLIGANACSDDLWSKLNIYAAGDARIRLFRTSIGQLSFNLNLLADQAAGEYLVRMDADDVSLPHRLRTLRETLERDPADVLGSAVMLIDGKNDVIGRMDFPESGEAIARALPKRSVICHPSVAIKKAFLVEMRGYLGGFFSEDTDLWLRAVRSDAKLRNLPIVLLHYRVHPNQSIMSPVGYAEVASHWLREWLLRPSWYNLRGLTVAVSKAVACRRLPGVRRYAGAQSRPPRNQE</sequence>